<dbReference type="EMBL" id="BSYO01000006">
    <property type="protein sequence ID" value="GMH06778.1"/>
    <property type="molecule type" value="Genomic_DNA"/>
</dbReference>
<gene>
    <name evidence="1" type="ORF">Nepgr_008618</name>
</gene>
<proteinExistence type="predicted"/>
<dbReference type="AlphaFoldDB" id="A0AAD3XJF4"/>
<accession>A0AAD3XJF4</accession>
<evidence type="ECO:0000313" key="1">
    <source>
        <dbReference type="EMBL" id="GMH06778.1"/>
    </source>
</evidence>
<protein>
    <submittedName>
        <fullName evidence="1">Uncharacterized protein</fullName>
    </submittedName>
</protein>
<dbReference type="Proteomes" id="UP001279734">
    <property type="component" value="Unassembled WGS sequence"/>
</dbReference>
<sequence>MITGLGCSKVLGEKKTLSFNKHEVSTNPRSFSRSFSSRPICAFKVACYKIWSCLVDSQAVSSSGSVQHGSEKLDGQPDESKIRLAQLQHQLPYSEPGALMHLVEDAEGLDDDDEETKECKSLFKNMKFFLSREVRLVV</sequence>
<evidence type="ECO:0000313" key="2">
    <source>
        <dbReference type="Proteomes" id="UP001279734"/>
    </source>
</evidence>
<reference evidence="1" key="1">
    <citation type="submission" date="2023-05" db="EMBL/GenBank/DDBJ databases">
        <title>Nepenthes gracilis genome sequencing.</title>
        <authorList>
            <person name="Fukushima K."/>
        </authorList>
    </citation>
    <scope>NUCLEOTIDE SEQUENCE</scope>
    <source>
        <strain evidence="1">SING2019-196</strain>
    </source>
</reference>
<organism evidence="1 2">
    <name type="scientific">Nepenthes gracilis</name>
    <name type="common">Slender pitcher plant</name>
    <dbReference type="NCBI Taxonomy" id="150966"/>
    <lineage>
        <taxon>Eukaryota</taxon>
        <taxon>Viridiplantae</taxon>
        <taxon>Streptophyta</taxon>
        <taxon>Embryophyta</taxon>
        <taxon>Tracheophyta</taxon>
        <taxon>Spermatophyta</taxon>
        <taxon>Magnoliopsida</taxon>
        <taxon>eudicotyledons</taxon>
        <taxon>Gunneridae</taxon>
        <taxon>Pentapetalae</taxon>
        <taxon>Caryophyllales</taxon>
        <taxon>Nepenthaceae</taxon>
        <taxon>Nepenthes</taxon>
    </lineage>
</organism>
<name>A0AAD3XJF4_NEPGR</name>
<comment type="caution">
    <text evidence="1">The sequence shown here is derived from an EMBL/GenBank/DDBJ whole genome shotgun (WGS) entry which is preliminary data.</text>
</comment>
<keyword evidence="2" id="KW-1185">Reference proteome</keyword>